<dbReference type="AlphaFoldDB" id="A0A059DGK4"/>
<dbReference type="EMBL" id="KK198753">
    <property type="protein sequence ID" value="KCW89521.1"/>
    <property type="molecule type" value="Genomic_DNA"/>
</dbReference>
<name>A0A059DGK4_EUCGR</name>
<accession>A0A059DGK4</accession>
<dbReference type="InParanoid" id="A0A059DGK4"/>
<evidence type="ECO:0000313" key="1">
    <source>
        <dbReference type="EMBL" id="KCW89521.1"/>
    </source>
</evidence>
<reference evidence="1" key="1">
    <citation type="submission" date="2013-07" db="EMBL/GenBank/DDBJ databases">
        <title>The genome of Eucalyptus grandis.</title>
        <authorList>
            <person name="Schmutz J."/>
            <person name="Hayes R."/>
            <person name="Myburg A."/>
            <person name="Tuskan G."/>
            <person name="Grattapaglia D."/>
            <person name="Rokhsar D.S."/>
        </authorList>
    </citation>
    <scope>NUCLEOTIDE SEQUENCE</scope>
    <source>
        <tissue evidence="1">Leaf extractions</tissue>
    </source>
</reference>
<protein>
    <submittedName>
        <fullName evidence="1">Uncharacterized protein</fullName>
    </submittedName>
</protein>
<dbReference type="Gramene" id="KCW89521">
    <property type="protein sequence ID" value="KCW89521"/>
    <property type="gene ID" value="EUGRSUZ_A01809"/>
</dbReference>
<gene>
    <name evidence="1" type="ORF">EUGRSUZ_A01809</name>
</gene>
<sequence length="91" mass="10747">MRLPLQVPLCSSSWHEVAISPAHGTAVRSRRFRLCAKPNFAHLPLFLLIFFPKNRRRRNCRFSVLFIYKVQKSYCIKENSETMLHKSKKLT</sequence>
<proteinExistence type="predicted"/>
<organism evidence="1">
    <name type="scientific">Eucalyptus grandis</name>
    <name type="common">Flooded gum</name>
    <dbReference type="NCBI Taxonomy" id="71139"/>
    <lineage>
        <taxon>Eukaryota</taxon>
        <taxon>Viridiplantae</taxon>
        <taxon>Streptophyta</taxon>
        <taxon>Embryophyta</taxon>
        <taxon>Tracheophyta</taxon>
        <taxon>Spermatophyta</taxon>
        <taxon>Magnoliopsida</taxon>
        <taxon>eudicotyledons</taxon>
        <taxon>Gunneridae</taxon>
        <taxon>Pentapetalae</taxon>
        <taxon>rosids</taxon>
        <taxon>malvids</taxon>
        <taxon>Myrtales</taxon>
        <taxon>Myrtaceae</taxon>
        <taxon>Myrtoideae</taxon>
        <taxon>Eucalypteae</taxon>
        <taxon>Eucalyptus</taxon>
    </lineage>
</organism>